<dbReference type="GO" id="GO:0032561">
    <property type="term" value="F:guanyl ribonucleotide binding"/>
    <property type="evidence" value="ECO:0007669"/>
    <property type="project" value="UniProtKB-ARBA"/>
</dbReference>
<comment type="caution">
    <text evidence="4">The sequence shown here is derived from an EMBL/GenBank/DDBJ whole genome shotgun (WGS) entry which is preliminary data.</text>
</comment>
<dbReference type="PROSITE" id="PS00910">
    <property type="entry name" value="UPF0029"/>
    <property type="match status" value="1"/>
</dbReference>
<dbReference type="Gene3D" id="3.30.230.30">
    <property type="entry name" value="Impact, N-terminal domain"/>
    <property type="match status" value="1"/>
</dbReference>
<feature type="domain" description="Impact N-terminal" evidence="2">
    <location>
        <begin position="19"/>
        <end position="126"/>
    </location>
</feature>
<dbReference type="PANTHER" id="PTHR16301:SF20">
    <property type="entry name" value="IMPACT FAMILY MEMBER YIGZ"/>
    <property type="match status" value="1"/>
</dbReference>
<organism evidence="4 5">
    <name type="scientific">Idiomarina seosinensis</name>
    <dbReference type="NCBI Taxonomy" id="281739"/>
    <lineage>
        <taxon>Bacteria</taxon>
        <taxon>Pseudomonadati</taxon>
        <taxon>Pseudomonadota</taxon>
        <taxon>Gammaproteobacteria</taxon>
        <taxon>Alteromonadales</taxon>
        <taxon>Idiomarinaceae</taxon>
        <taxon>Idiomarina</taxon>
    </lineage>
</organism>
<dbReference type="InterPro" id="IPR023582">
    <property type="entry name" value="Impact"/>
</dbReference>
<dbReference type="InterPro" id="IPR036956">
    <property type="entry name" value="Impact_N_sf"/>
</dbReference>
<comment type="similarity">
    <text evidence="1">Belongs to the IMPACT family.</text>
</comment>
<evidence type="ECO:0000259" key="3">
    <source>
        <dbReference type="Pfam" id="PF09186"/>
    </source>
</evidence>
<name>A0A432ZE92_9GAMM</name>
<dbReference type="InterPro" id="IPR015796">
    <property type="entry name" value="Impact_YigZ-like"/>
</dbReference>
<accession>A0A432ZE92</accession>
<dbReference type="Pfam" id="PF09186">
    <property type="entry name" value="DUF1949"/>
    <property type="match status" value="1"/>
</dbReference>
<dbReference type="GO" id="GO:0043168">
    <property type="term" value="F:anion binding"/>
    <property type="evidence" value="ECO:0007669"/>
    <property type="project" value="UniProtKB-ARBA"/>
</dbReference>
<reference evidence="4 5" key="1">
    <citation type="journal article" date="2011" name="Front. Microbiol.">
        <title>Genomic signatures of strain selection and enhancement in Bacillus atrophaeus var. globigii, a historical biowarfare simulant.</title>
        <authorList>
            <person name="Gibbons H.S."/>
            <person name="Broomall S.M."/>
            <person name="McNew L.A."/>
            <person name="Daligault H."/>
            <person name="Chapman C."/>
            <person name="Bruce D."/>
            <person name="Karavis M."/>
            <person name="Krepps M."/>
            <person name="McGregor P.A."/>
            <person name="Hong C."/>
            <person name="Park K.H."/>
            <person name="Akmal A."/>
            <person name="Feldman A."/>
            <person name="Lin J.S."/>
            <person name="Chang W.E."/>
            <person name="Higgs B.W."/>
            <person name="Demirev P."/>
            <person name="Lindquist J."/>
            <person name="Liem A."/>
            <person name="Fochler E."/>
            <person name="Read T.D."/>
            <person name="Tapia R."/>
            <person name="Johnson S."/>
            <person name="Bishop-Lilly K.A."/>
            <person name="Detter C."/>
            <person name="Han C."/>
            <person name="Sozhamannan S."/>
            <person name="Rosenzweig C.N."/>
            <person name="Skowronski E.W."/>
        </authorList>
    </citation>
    <scope>NUCLEOTIDE SEQUENCE [LARGE SCALE GENOMIC DNA]</scope>
    <source>
        <strain evidence="4 5">CL-SP19</strain>
    </source>
</reference>
<dbReference type="Proteomes" id="UP000287908">
    <property type="component" value="Unassembled WGS sequence"/>
</dbReference>
<evidence type="ECO:0000256" key="1">
    <source>
        <dbReference type="ARBA" id="ARBA00007665"/>
    </source>
</evidence>
<dbReference type="RefSeq" id="WP_126784931.1">
    <property type="nucleotide sequence ID" value="NZ_PIQF01000002.1"/>
</dbReference>
<dbReference type="OrthoDB" id="9813771at2"/>
<sequence>MTRDYYRPVTSLESELEVKNSRFIACLAPASNDQQVSDFLKKVQLRWPKANHYCTASIVGSPYDDRVLTCSDDGEPSGTAGRPMLMVLQNRPIGEITAVVVRYFGGVKLGTGGLQRAYSQAVSDALENLQTELRVYRETFWVRYPYADQGAIEALWSKFGVKVITSDFGAEVEQRLALIPAQALDLQSKLDAATQGRVKLLEEHGARLK</sequence>
<dbReference type="InterPro" id="IPR015269">
    <property type="entry name" value="UPF0029_Impact_C"/>
</dbReference>
<feature type="domain" description="UPF0029" evidence="3">
    <location>
        <begin position="143"/>
        <end position="197"/>
    </location>
</feature>
<dbReference type="NCBIfam" id="TIGR00257">
    <property type="entry name" value="IMPACT_YIGZ"/>
    <property type="match status" value="1"/>
</dbReference>
<dbReference type="EMBL" id="PIQF01000002">
    <property type="protein sequence ID" value="RUO76210.1"/>
    <property type="molecule type" value="Genomic_DNA"/>
</dbReference>
<dbReference type="GO" id="GO:0006446">
    <property type="term" value="P:regulation of translational initiation"/>
    <property type="evidence" value="ECO:0007669"/>
    <property type="project" value="TreeGrafter"/>
</dbReference>
<dbReference type="SUPFAM" id="SSF54211">
    <property type="entry name" value="Ribosomal protein S5 domain 2-like"/>
    <property type="match status" value="1"/>
</dbReference>
<dbReference type="Gene3D" id="3.30.70.240">
    <property type="match status" value="1"/>
</dbReference>
<protein>
    <submittedName>
        <fullName evidence="4">YigZ family protein</fullName>
    </submittedName>
</protein>
<dbReference type="InterPro" id="IPR020568">
    <property type="entry name" value="Ribosomal_Su5_D2-typ_SF"/>
</dbReference>
<evidence type="ECO:0000259" key="2">
    <source>
        <dbReference type="Pfam" id="PF01205"/>
    </source>
</evidence>
<dbReference type="GO" id="GO:0017111">
    <property type="term" value="F:ribonucleoside triphosphate phosphatase activity"/>
    <property type="evidence" value="ECO:0007669"/>
    <property type="project" value="UniProtKB-ARBA"/>
</dbReference>
<evidence type="ECO:0000313" key="4">
    <source>
        <dbReference type="EMBL" id="RUO76210.1"/>
    </source>
</evidence>
<keyword evidence="5" id="KW-1185">Reference proteome</keyword>
<dbReference type="InterPro" id="IPR035647">
    <property type="entry name" value="EFG_III/V"/>
</dbReference>
<proteinExistence type="inferred from homology"/>
<dbReference type="GO" id="GO:0005737">
    <property type="term" value="C:cytoplasm"/>
    <property type="evidence" value="ECO:0007669"/>
    <property type="project" value="TreeGrafter"/>
</dbReference>
<dbReference type="SUPFAM" id="SSF54980">
    <property type="entry name" value="EF-G C-terminal domain-like"/>
    <property type="match status" value="1"/>
</dbReference>
<gene>
    <name evidence="4" type="ORF">CWI81_08875</name>
</gene>
<dbReference type="InterPro" id="IPR020569">
    <property type="entry name" value="UPF0029_Impact_CS"/>
</dbReference>
<evidence type="ECO:0000313" key="5">
    <source>
        <dbReference type="Proteomes" id="UP000287908"/>
    </source>
</evidence>
<dbReference type="InterPro" id="IPR001498">
    <property type="entry name" value="Impact_N"/>
</dbReference>
<dbReference type="PANTHER" id="PTHR16301">
    <property type="entry name" value="IMPACT-RELATED"/>
    <property type="match status" value="1"/>
</dbReference>
<dbReference type="Pfam" id="PF01205">
    <property type="entry name" value="Impact_N"/>
    <property type="match status" value="1"/>
</dbReference>
<dbReference type="AlphaFoldDB" id="A0A432ZE92"/>